<sequence length="72" mass="7748">MYQLPELVFGSIGNLCGSAQSTGHTGSRTRTGQGVKLMSSGVVLSVKARVTRQQIMRAQHQLENDGREISST</sequence>
<protein>
    <submittedName>
        <fullName evidence="1">Uncharacterized protein</fullName>
    </submittedName>
</protein>
<evidence type="ECO:0000313" key="2">
    <source>
        <dbReference type="Proteomes" id="UP001283361"/>
    </source>
</evidence>
<comment type="caution">
    <text evidence="1">The sequence shown here is derived from an EMBL/GenBank/DDBJ whole genome shotgun (WGS) entry which is preliminary data.</text>
</comment>
<proteinExistence type="predicted"/>
<accession>A0AAE0XWA7</accession>
<evidence type="ECO:0000313" key="1">
    <source>
        <dbReference type="EMBL" id="KAK3716776.1"/>
    </source>
</evidence>
<dbReference type="Proteomes" id="UP001283361">
    <property type="component" value="Unassembled WGS sequence"/>
</dbReference>
<keyword evidence="2" id="KW-1185">Reference proteome</keyword>
<dbReference type="AlphaFoldDB" id="A0AAE0XWA7"/>
<gene>
    <name evidence="1" type="ORF">RRG08_012047</name>
</gene>
<name>A0AAE0XWA7_9GAST</name>
<dbReference type="EMBL" id="JAWDGP010007466">
    <property type="protein sequence ID" value="KAK3716776.1"/>
    <property type="molecule type" value="Genomic_DNA"/>
</dbReference>
<reference evidence="1" key="1">
    <citation type="journal article" date="2023" name="G3 (Bethesda)">
        <title>A reference genome for the long-term kleptoplast-retaining sea slug Elysia crispata morphotype clarki.</title>
        <authorList>
            <person name="Eastman K.E."/>
            <person name="Pendleton A.L."/>
            <person name="Shaikh M.A."/>
            <person name="Suttiyut T."/>
            <person name="Ogas R."/>
            <person name="Tomko P."/>
            <person name="Gavelis G."/>
            <person name="Widhalm J.R."/>
            <person name="Wisecaver J.H."/>
        </authorList>
    </citation>
    <scope>NUCLEOTIDE SEQUENCE</scope>
    <source>
        <strain evidence="1">ECLA1</strain>
    </source>
</reference>
<organism evidence="1 2">
    <name type="scientific">Elysia crispata</name>
    <name type="common">lettuce slug</name>
    <dbReference type="NCBI Taxonomy" id="231223"/>
    <lineage>
        <taxon>Eukaryota</taxon>
        <taxon>Metazoa</taxon>
        <taxon>Spiralia</taxon>
        <taxon>Lophotrochozoa</taxon>
        <taxon>Mollusca</taxon>
        <taxon>Gastropoda</taxon>
        <taxon>Heterobranchia</taxon>
        <taxon>Euthyneura</taxon>
        <taxon>Panpulmonata</taxon>
        <taxon>Sacoglossa</taxon>
        <taxon>Placobranchoidea</taxon>
        <taxon>Plakobranchidae</taxon>
        <taxon>Elysia</taxon>
    </lineage>
</organism>